<reference evidence="1" key="2">
    <citation type="submission" date="2019-01" db="UniProtKB">
        <authorList>
            <consortium name="EnsemblPlants"/>
        </authorList>
    </citation>
    <scope>IDENTIFICATION</scope>
    <source>
        <strain evidence="1">cv. Heinz 1706</strain>
    </source>
</reference>
<organism evidence="1">
    <name type="scientific">Solanum lycopersicum</name>
    <name type="common">Tomato</name>
    <name type="synonym">Lycopersicon esculentum</name>
    <dbReference type="NCBI Taxonomy" id="4081"/>
    <lineage>
        <taxon>Eukaryota</taxon>
        <taxon>Viridiplantae</taxon>
        <taxon>Streptophyta</taxon>
        <taxon>Embryophyta</taxon>
        <taxon>Tracheophyta</taxon>
        <taxon>Spermatophyta</taxon>
        <taxon>Magnoliopsida</taxon>
        <taxon>eudicotyledons</taxon>
        <taxon>Gunneridae</taxon>
        <taxon>Pentapetalae</taxon>
        <taxon>asterids</taxon>
        <taxon>lamiids</taxon>
        <taxon>Solanales</taxon>
        <taxon>Solanaceae</taxon>
        <taxon>Solanoideae</taxon>
        <taxon>Solaneae</taxon>
        <taxon>Solanum</taxon>
        <taxon>Solanum subgen. Lycopersicon</taxon>
    </lineage>
</organism>
<keyword evidence="2" id="KW-1185">Reference proteome</keyword>
<protein>
    <submittedName>
        <fullName evidence="1">Uncharacterized protein</fullName>
    </submittedName>
</protein>
<dbReference type="Proteomes" id="UP000004994">
    <property type="component" value="Chromosome 9"/>
</dbReference>
<evidence type="ECO:0000313" key="2">
    <source>
        <dbReference type="Proteomes" id="UP000004994"/>
    </source>
</evidence>
<evidence type="ECO:0000313" key="1">
    <source>
        <dbReference type="EnsemblPlants" id="Solyc09g057903.1.1"/>
    </source>
</evidence>
<dbReference type="InParanoid" id="A0A3Q7I286"/>
<sequence>MFILLCVVVVFPNLKEILIKLSKEFKKGCAFDGWSEGTLNFPLTYKEFAQTHENAQHLSDADWSRQLIEWFKDQVQDEITVD</sequence>
<reference evidence="1" key="1">
    <citation type="journal article" date="2012" name="Nature">
        <title>The tomato genome sequence provides insights into fleshy fruit evolution.</title>
        <authorList>
            <consortium name="Tomato Genome Consortium"/>
        </authorList>
    </citation>
    <scope>NUCLEOTIDE SEQUENCE [LARGE SCALE GENOMIC DNA]</scope>
    <source>
        <strain evidence="1">cv. Heinz 1706</strain>
    </source>
</reference>
<dbReference type="AlphaFoldDB" id="A0A3Q7I286"/>
<proteinExistence type="predicted"/>
<dbReference type="EnsemblPlants" id="Solyc09g057903.1.1">
    <property type="protein sequence ID" value="Solyc09g057903.1.1"/>
    <property type="gene ID" value="Solyc09g057903.1"/>
</dbReference>
<dbReference type="Gramene" id="Solyc09g057903.1.1">
    <property type="protein sequence ID" value="Solyc09g057903.1.1"/>
    <property type="gene ID" value="Solyc09g057903.1"/>
</dbReference>
<accession>A0A3Q7I286</accession>
<name>A0A3Q7I286_SOLLC</name>